<evidence type="ECO:0000313" key="5">
    <source>
        <dbReference type="EnsemblMetazoa" id="Aqu2.1.23227_001"/>
    </source>
</evidence>
<dbReference type="InterPro" id="IPR013085">
    <property type="entry name" value="U1-CZ_Znf_C2H2"/>
</dbReference>
<evidence type="ECO:0000259" key="4">
    <source>
        <dbReference type="Pfam" id="PF06220"/>
    </source>
</evidence>
<name>A0A1X7U5N4_AMPQE</name>
<dbReference type="PANTHER" id="PTHR16465:SF0">
    <property type="entry name" value="ZINC FINGER MATRIN-TYPE PROTEIN 5"/>
    <property type="match status" value="1"/>
</dbReference>
<evidence type="ECO:0000256" key="1">
    <source>
        <dbReference type="ARBA" id="ARBA00022723"/>
    </source>
</evidence>
<evidence type="ECO:0000256" key="2">
    <source>
        <dbReference type="ARBA" id="ARBA00022771"/>
    </source>
</evidence>
<sequence>MPKKYYCDYCCKSFQDTPKARKRHFSGLSHQRQRKYYYETVIIPAASNNNTTALLWSRMSGEEMLQEWLKCNPGMQKRIFNESISQ</sequence>
<accession>A0A1X7U5N4</accession>
<keyword evidence="1" id="KW-0479">Metal-binding</keyword>
<organism evidence="5">
    <name type="scientific">Amphimedon queenslandica</name>
    <name type="common">Sponge</name>
    <dbReference type="NCBI Taxonomy" id="400682"/>
    <lineage>
        <taxon>Eukaryota</taxon>
        <taxon>Metazoa</taxon>
        <taxon>Porifera</taxon>
        <taxon>Demospongiae</taxon>
        <taxon>Heteroscleromorpha</taxon>
        <taxon>Haplosclerida</taxon>
        <taxon>Niphatidae</taxon>
        <taxon>Amphimedon</taxon>
    </lineage>
</organism>
<dbReference type="Pfam" id="PF06220">
    <property type="entry name" value="zf-U1"/>
    <property type="match status" value="1"/>
</dbReference>
<dbReference type="InterPro" id="IPR036236">
    <property type="entry name" value="Znf_C2H2_sf"/>
</dbReference>
<dbReference type="PANTHER" id="PTHR16465">
    <property type="entry name" value="NUCLEASE-RELATED"/>
    <property type="match status" value="1"/>
</dbReference>
<dbReference type="GO" id="GO:0005689">
    <property type="term" value="C:U12-type spliceosomal complex"/>
    <property type="evidence" value="ECO:0007669"/>
    <property type="project" value="TreeGrafter"/>
</dbReference>
<feature type="domain" description="U1-C C2H2-type zinc finger" evidence="4">
    <location>
        <begin position="3"/>
        <end position="38"/>
    </location>
</feature>
<protein>
    <recommendedName>
        <fullName evidence="4">U1-C C2H2-type zinc finger domain-containing protein</fullName>
    </recommendedName>
</protein>
<proteinExistence type="predicted"/>
<dbReference type="InParanoid" id="A0A1X7U5N4"/>
<dbReference type="EnsemblMetazoa" id="Aqu2.1.23227_001">
    <property type="protein sequence ID" value="Aqu2.1.23227_001"/>
    <property type="gene ID" value="Aqu2.1.23227"/>
</dbReference>
<evidence type="ECO:0000256" key="3">
    <source>
        <dbReference type="ARBA" id="ARBA00022833"/>
    </source>
</evidence>
<dbReference type="GO" id="GO:0008270">
    <property type="term" value="F:zinc ion binding"/>
    <property type="evidence" value="ECO:0007669"/>
    <property type="project" value="UniProtKB-KW"/>
</dbReference>
<keyword evidence="3" id="KW-0862">Zinc</keyword>
<dbReference type="Gene3D" id="3.30.160.60">
    <property type="entry name" value="Classic Zinc Finger"/>
    <property type="match status" value="1"/>
</dbReference>
<reference evidence="5" key="1">
    <citation type="submission" date="2017-05" db="UniProtKB">
        <authorList>
            <consortium name="EnsemblMetazoa"/>
        </authorList>
    </citation>
    <scope>IDENTIFICATION</scope>
</reference>
<keyword evidence="2" id="KW-0863">Zinc-finger</keyword>
<dbReference type="SUPFAM" id="SSF57667">
    <property type="entry name" value="beta-beta-alpha zinc fingers"/>
    <property type="match status" value="1"/>
</dbReference>
<dbReference type="AlphaFoldDB" id="A0A1X7U5N4"/>